<dbReference type="PROSITE" id="PS50873">
    <property type="entry name" value="PEROXIDASE_4"/>
    <property type="match status" value="1"/>
</dbReference>
<dbReference type="AlphaFoldDB" id="A0A0D3EH94"/>
<dbReference type="InterPro" id="IPR019794">
    <property type="entry name" value="Peroxidases_AS"/>
</dbReference>
<evidence type="ECO:0000256" key="15">
    <source>
        <dbReference type="PIRSR" id="PIRSR600823-5"/>
    </source>
</evidence>
<dbReference type="GO" id="GO:0042744">
    <property type="term" value="P:hydrogen peroxide catabolic process"/>
    <property type="evidence" value="ECO:0007669"/>
    <property type="project" value="UniProtKB-KW"/>
</dbReference>
<organism evidence="19 20">
    <name type="scientific">Brassica oleracea var. oleracea</name>
    <dbReference type="NCBI Taxonomy" id="109376"/>
    <lineage>
        <taxon>Eukaryota</taxon>
        <taxon>Viridiplantae</taxon>
        <taxon>Streptophyta</taxon>
        <taxon>Embryophyta</taxon>
        <taxon>Tracheophyta</taxon>
        <taxon>Spermatophyta</taxon>
        <taxon>Magnoliopsida</taxon>
        <taxon>eudicotyledons</taxon>
        <taxon>Gunneridae</taxon>
        <taxon>Pentapetalae</taxon>
        <taxon>rosids</taxon>
        <taxon>malvids</taxon>
        <taxon>Brassicales</taxon>
        <taxon>Brassicaceae</taxon>
        <taxon>Brassiceae</taxon>
        <taxon>Brassica</taxon>
    </lineage>
</organism>
<evidence type="ECO:0000256" key="14">
    <source>
        <dbReference type="PIRSR" id="PIRSR600823-4"/>
    </source>
</evidence>
<evidence type="ECO:0000256" key="6">
    <source>
        <dbReference type="ARBA" id="ARBA00022723"/>
    </source>
</evidence>
<dbReference type="GO" id="GO:0046872">
    <property type="term" value="F:metal ion binding"/>
    <property type="evidence" value="ECO:0007669"/>
    <property type="project" value="UniProtKB-UniRule"/>
</dbReference>
<keyword evidence="4 16" id="KW-0575">Peroxidase</keyword>
<evidence type="ECO:0000256" key="11">
    <source>
        <dbReference type="PIRSR" id="PIRSR600823-1"/>
    </source>
</evidence>
<keyword evidence="5 16" id="KW-0349">Heme</keyword>
<evidence type="ECO:0000256" key="1">
    <source>
        <dbReference type="ARBA" id="ARBA00000189"/>
    </source>
</evidence>
<dbReference type="Gramene" id="Bo9g175890.1">
    <property type="protein sequence ID" value="Bo9g175890.1"/>
    <property type="gene ID" value="Bo9g175890"/>
</dbReference>
<keyword evidence="8 16" id="KW-0560">Oxidoreductase</keyword>
<reference evidence="19 20" key="1">
    <citation type="journal article" date="2014" name="Genome Biol.">
        <title>Transcriptome and methylome profiling reveals relics of genome dominance in the mesopolyploid Brassica oleracea.</title>
        <authorList>
            <person name="Parkin I.A."/>
            <person name="Koh C."/>
            <person name="Tang H."/>
            <person name="Robinson S.J."/>
            <person name="Kagale S."/>
            <person name="Clarke W.E."/>
            <person name="Town C.D."/>
            <person name="Nixon J."/>
            <person name="Krishnakumar V."/>
            <person name="Bidwell S.L."/>
            <person name="Denoeud F."/>
            <person name="Belcram H."/>
            <person name="Links M.G."/>
            <person name="Just J."/>
            <person name="Clarke C."/>
            <person name="Bender T."/>
            <person name="Huebert T."/>
            <person name="Mason A.S."/>
            <person name="Pires J.C."/>
            <person name="Barker G."/>
            <person name="Moore J."/>
            <person name="Walley P.G."/>
            <person name="Manoli S."/>
            <person name="Batley J."/>
            <person name="Edwards D."/>
            <person name="Nelson M.N."/>
            <person name="Wang X."/>
            <person name="Paterson A.H."/>
            <person name="King G."/>
            <person name="Bancroft I."/>
            <person name="Chalhoub B."/>
            <person name="Sharpe A.G."/>
        </authorList>
    </citation>
    <scope>NUCLEOTIDE SEQUENCE</scope>
    <source>
        <strain evidence="19 20">cv. TO1000</strain>
    </source>
</reference>
<dbReference type="PROSITE" id="PS00436">
    <property type="entry name" value="PEROXIDASE_2"/>
    <property type="match status" value="1"/>
</dbReference>
<dbReference type="Proteomes" id="UP000032141">
    <property type="component" value="Chromosome C9"/>
</dbReference>
<dbReference type="Gene3D" id="1.10.520.10">
    <property type="match status" value="1"/>
</dbReference>
<dbReference type="EnsemblPlants" id="Bo9g175890.1">
    <property type="protein sequence ID" value="Bo9g175890.1"/>
    <property type="gene ID" value="Bo9g175890"/>
</dbReference>
<feature type="region of interest" description="Disordered" evidence="17">
    <location>
        <begin position="305"/>
        <end position="342"/>
    </location>
</feature>
<dbReference type="STRING" id="109376.A0A0D3EH94"/>
<evidence type="ECO:0000256" key="12">
    <source>
        <dbReference type="PIRSR" id="PIRSR600823-2"/>
    </source>
</evidence>
<dbReference type="GO" id="GO:0140825">
    <property type="term" value="F:lactoperoxidase activity"/>
    <property type="evidence" value="ECO:0007669"/>
    <property type="project" value="UniProtKB-EC"/>
</dbReference>
<dbReference type="FunFam" id="1.10.520.10:FF:000001">
    <property type="entry name" value="Peroxidase"/>
    <property type="match status" value="1"/>
</dbReference>
<keyword evidence="6 13" id="KW-0479">Metal-binding</keyword>
<keyword evidence="10 15" id="KW-1015">Disulfide bond</keyword>
<comment type="cofactor">
    <cofactor evidence="13 16">
        <name>Ca(2+)</name>
        <dbReference type="ChEBI" id="CHEBI:29108"/>
    </cofactor>
    <text evidence="13 16">Binds 2 calcium ions per subunit.</text>
</comment>
<feature type="binding site" evidence="13">
    <location>
        <position position="83"/>
    </location>
    <ligand>
        <name>Ca(2+)</name>
        <dbReference type="ChEBI" id="CHEBI:29108"/>
        <label>1</label>
    </ligand>
</feature>
<comment type="similarity">
    <text evidence="16">Belongs to the peroxidase family. Classical plant (class III) peroxidase subfamily.</text>
</comment>
<evidence type="ECO:0000313" key="20">
    <source>
        <dbReference type="Proteomes" id="UP000032141"/>
    </source>
</evidence>
<accession>A0A0D3EH94</accession>
<dbReference type="SUPFAM" id="SSF48113">
    <property type="entry name" value="Heme-dependent peroxidases"/>
    <property type="match status" value="1"/>
</dbReference>
<keyword evidence="9 16" id="KW-0408">Iron</keyword>
<feature type="compositionally biased region" description="Polar residues" evidence="17">
    <location>
        <begin position="305"/>
        <end position="315"/>
    </location>
</feature>
<proteinExistence type="inferred from homology"/>
<dbReference type="InterPro" id="IPR000823">
    <property type="entry name" value="Peroxidase_pln"/>
</dbReference>
<feature type="binding site" evidence="12">
    <location>
        <position position="172"/>
    </location>
    <ligand>
        <name>substrate</name>
    </ligand>
</feature>
<comment type="function">
    <text evidence="2">Removal of H(2)O(2), oxidation of toxic reductants, biosynthesis and degradation of lignin, suberization, auxin catabolism, response to environmental stresses such as wounding, pathogen attack and oxidative stress. These functions might be dependent on each isozyme/isoform in each plant tissue.</text>
</comment>
<dbReference type="GO" id="GO:0005576">
    <property type="term" value="C:extracellular region"/>
    <property type="evidence" value="ECO:0007669"/>
    <property type="project" value="UniProtKB-SubCell"/>
</dbReference>
<evidence type="ECO:0000256" key="4">
    <source>
        <dbReference type="ARBA" id="ARBA00022559"/>
    </source>
</evidence>
<dbReference type="Pfam" id="PF00141">
    <property type="entry name" value="peroxidase"/>
    <property type="match status" value="1"/>
</dbReference>
<evidence type="ECO:0000256" key="16">
    <source>
        <dbReference type="RuleBase" id="RU362060"/>
    </source>
</evidence>
<dbReference type="GO" id="GO:0020037">
    <property type="term" value="F:heme binding"/>
    <property type="evidence" value="ECO:0007669"/>
    <property type="project" value="UniProtKB-UniRule"/>
</dbReference>
<feature type="site" description="Transition state stabilizer" evidence="14">
    <location>
        <position position="71"/>
    </location>
</feature>
<name>A0A0D3EH94_BRAOL</name>
<dbReference type="InterPro" id="IPR002016">
    <property type="entry name" value="Haem_peroxidase"/>
</dbReference>
<feature type="binding site" evidence="13">
    <location>
        <position position="81"/>
    </location>
    <ligand>
        <name>Ca(2+)</name>
        <dbReference type="ChEBI" id="CHEBI:29108"/>
        <label>1</label>
    </ligand>
</feature>
<keyword evidence="20" id="KW-1185">Reference proteome</keyword>
<keyword evidence="16" id="KW-0376">Hydrogen peroxide</keyword>
<dbReference type="PANTHER" id="PTHR31388:SF139">
    <property type="entry name" value="PEROXIDASE 53"/>
    <property type="match status" value="1"/>
</dbReference>
<dbReference type="EC" id="1.11.1.7" evidence="3 16"/>
<feature type="binding site" evidence="13">
    <location>
        <position position="76"/>
    </location>
    <ligand>
        <name>Ca(2+)</name>
        <dbReference type="ChEBI" id="CHEBI:29108"/>
        <label>1</label>
    </ligand>
</feature>
<dbReference type="GO" id="GO:0006979">
    <property type="term" value="P:response to oxidative stress"/>
    <property type="evidence" value="ECO:0007669"/>
    <property type="project" value="UniProtKB-UniRule"/>
</dbReference>
<evidence type="ECO:0000256" key="5">
    <source>
        <dbReference type="ARBA" id="ARBA00022617"/>
    </source>
</evidence>
<protein>
    <recommendedName>
        <fullName evidence="3 16">Peroxidase</fullName>
        <ecNumber evidence="3 16">1.11.1.7</ecNumber>
    </recommendedName>
</protein>
<evidence type="ECO:0000256" key="7">
    <source>
        <dbReference type="ARBA" id="ARBA00022837"/>
    </source>
</evidence>
<feature type="active site" description="Proton acceptor" evidence="11">
    <location>
        <position position="75"/>
    </location>
</feature>
<dbReference type="PANTHER" id="PTHR31388">
    <property type="entry name" value="PEROXIDASE 72-RELATED"/>
    <property type="match status" value="1"/>
</dbReference>
<feature type="domain" description="Plant heme peroxidase family profile" evidence="18">
    <location>
        <begin position="34"/>
        <end position="190"/>
    </location>
</feature>
<feature type="binding site" evidence="13">
    <location>
        <position position="85"/>
    </location>
    <ligand>
        <name>Ca(2+)</name>
        <dbReference type="ChEBI" id="CHEBI:29108"/>
        <label>1</label>
    </ligand>
</feature>
<feature type="disulfide bond" evidence="15">
    <location>
        <begin position="77"/>
        <end position="82"/>
    </location>
</feature>
<dbReference type="PRINTS" id="PR00461">
    <property type="entry name" value="PLPEROXIDASE"/>
</dbReference>
<dbReference type="PRINTS" id="PR00458">
    <property type="entry name" value="PEROXIDASE"/>
</dbReference>
<dbReference type="eggNOG" id="ENOG502QVXS">
    <property type="taxonomic scope" value="Eukaryota"/>
</dbReference>
<dbReference type="InterPro" id="IPR010255">
    <property type="entry name" value="Haem_peroxidase_sf"/>
</dbReference>
<evidence type="ECO:0000313" key="19">
    <source>
        <dbReference type="EnsemblPlants" id="Bo9g175890.1"/>
    </source>
</evidence>
<feature type="compositionally biased region" description="Acidic residues" evidence="17">
    <location>
        <begin position="324"/>
        <end position="342"/>
    </location>
</feature>
<comment type="catalytic activity">
    <reaction evidence="1 16">
        <text>2 a phenolic donor + H2O2 = 2 a phenolic radical donor + 2 H2O</text>
        <dbReference type="Rhea" id="RHEA:56136"/>
        <dbReference type="ChEBI" id="CHEBI:15377"/>
        <dbReference type="ChEBI" id="CHEBI:16240"/>
        <dbReference type="ChEBI" id="CHEBI:139520"/>
        <dbReference type="ChEBI" id="CHEBI:139521"/>
        <dbReference type="EC" id="1.11.1.7"/>
    </reaction>
</comment>
<keyword evidence="16" id="KW-0964">Secreted</keyword>
<evidence type="ECO:0000259" key="18">
    <source>
        <dbReference type="PROSITE" id="PS50873"/>
    </source>
</evidence>
<evidence type="ECO:0000256" key="10">
    <source>
        <dbReference type="ARBA" id="ARBA00023157"/>
    </source>
</evidence>
<comment type="subcellular location">
    <subcellularLocation>
        <location evidence="16">Secreted</location>
    </subcellularLocation>
</comment>
<evidence type="ECO:0000256" key="2">
    <source>
        <dbReference type="ARBA" id="ARBA00002322"/>
    </source>
</evidence>
<feature type="disulfide bond" evidence="15">
    <location>
        <begin position="44"/>
        <end position="124"/>
    </location>
</feature>
<dbReference type="HOGENOM" id="CLU_812790_0_0_1"/>
<sequence>MAVTNTPTTCDGLFIVILTTLVISSSFFGTSNAQLNATFYSGTCPNASAIVRTTIQQALQSDSRIGASLIRLHFHDCFVNGCDASILLDDSGSIQSEKNAGPNANSARGFNVVDNIKTALENACPGVVSCSDILALASEASVSLSGGPSWTVLLGRRDSLTANQAGANSSIPSPFESLSNITLSSKSVGYIILSTGPKVFQKRRTSPELKIEEYPILWNSRKLQPYQEKLHQSPVYLKISRNNLLSTGPYLSMRENSNMVLFPEYKKAKEQHKKRNMPRRSDLNQAKNLIVLRALILIMRGSRNVRQSTQAQPEDNSVAHDQDEMPSESDVETQVESDVETQ</sequence>
<feature type="binding site" evidence="13">
    <location>
        <position position="97"/>
    </location>
    <ligand>
        <name>Ca(2+)</name>
        <dbReference type="ChEBI" id="CHEBI:29108"/>
        <label>1</label>
    </ligand>
</feature>
<evidence type="ECO:0000256" key="9">
    <source>
        <dbReference type="ARBA" id="ARBA00023004"/>
    </source>
</evidence>
<comment type="cofactor">
    <cofactor evidence="16">
        <name>heme b</name>
        <dbReference type="ChEBI" id="CHEBI:60344"/>
    </cofactor>
    <text evidence="16">Binds 1 heme b (iron(II)-protoporphyrin IX) group per subunit.</text>
</comment>
<evidence type="ECO:0000256" key="8">
    <source>
        <dbReference type="ARBA" id="ARBA00023002"/>
    </source>
</evidence>
<keyword evidence="7 13" id="KW-0106">Calcium</keyword>
<reference evidence="19" key="2">
    <citation type="submission" date="2015-03" db="UniProtKB">
        <authorList>
            <consortium name="EnsemblPlants"/>
        </authorList>
    </citation>
    <scope>IDENTIFICATION</scope>
</reference>
<evidence type="ECO:0000256" key="17">
    <source>
        <dbReference type="SAM" id="MobiDB-lite"/>
    </source>
</evidence>
<evidence type="ECO:0000256" key="13">
    <source>
        <dbReference type="PIRSR" id="PIRSR600823-3"/>
    </source>
</evidence>
<evidence type="ECO:0000256" key="3">
    <source>
        <dbReference type="ARBA" id="ARBA00012313"/>
    </source>
</evidence>
<feature type="binding site" evidence="13">
    <location>
        <position position="79"/>
    </location>
    <ligand>
        <name>Ca(2+)</name>
        <dbReference type="ChEBI" id="CHEBI:29108"/>
        <label>1</label>
    </ligand>
</feature>